<keyword evidence="3" id="KW-1133">Transmembrane helix</keyword>
<dbReference type="PROSITE" id="PS52015">
    <property type="entry name" value="TONB_CTD"/>
    <property type="match status" value="1"/>
</dbReference>
<evidence type="ECO:0000256" key="1">
    <source>
        <dbReference type="ARBA" id="ARBA00004167"/>
    </source>
</evidence>
<dbReference type="Gene3D" id="3.30.1150.10">
    <property type="match status" value="1"/>
</dbReference>
<name>A0A380ZD76_BARDO</name>
<organism evidence="6 7">
    <name type="scientific">Bartonella doshiae</name>
    <dbReference type="NCBI Taxonomy" id="33044"/>
    <lineage>
        <taxon>Bacteria</taxon>
        <taxon>Pseudomonadati</taxon>
        <taxon>Pseudomonadota</taxon>
        <taxon>Alphaproteobacteria</taxon>
        <taxon>Hyphomicrobiales</taxon>
        <taxon>Bartonellaceae</taxon>
        <taxon>Bartonella</taxon>
    </lineage>
</organism>
<dbReference type="RefSeq" id="WP_004854908.1">
    <property type="nucleotide sequence ID" value="NZ_CACVBH010000004.1"/>
</dbReference>
<dbReference type="Pfam" id="PF13103">
    <property type="entry name" value="TonB_2"/>
    <property type="match status" value="1"/>
</dbReference>
<comment type="subcellular location">
    <subcellularLocation>
        <location evidence="1">Membrane</location>
        <topology evidence="1">Single-pass membrane protein</topology>
    </subcellularLocation>
</comment>
<keyword evidence="2" id="KW-0812">Transmembrane</keyword>
<dbReference type="Proteomes" id="UP000254950">
    <property type="component" value="Unassembled WGS sequence"/>
</dbReference>
<gene>
    <name evidence="6" type="ORF">NCTC12862_00381</name>
</gene>
<dbReference type="SUPFAM" id="SSF74653">
    <property type="entry name" value="TolA/TonB C-terminal domain"/>
    <property type="match status" value="1"/>
</dbReference>
<protein>
    <submittedName>
        <fullName evidence="6">TonB family C-terminal domain</fullName>
    </submittedName>
</protein>
<dbReference type="InterPro" id="IPR037682">
    <property type="entry name" value="TonB_C"/>
</dbReference>
<evidence type="ECO:0000259" key="5">
    <source>
        <dbReference type="PROSITE" id="PS52015"/>
    </source>
</evidence>
<evidence type="ECO:0000313" key="6">
    <source>
        <dbReference type="EMBL" id="SUV44631.1"/>
    </source>
</evidence>
<feature type="domain" description="TonB C-terminal" evidence="5">
    <location>
        <begin position="171"/>
        <end position="258"/>
    </location>
</feature>
<dbReference type="OrthoDB" id="7926482at2"/>
<accession>A0A380ZD76</accession>
<dbReference type="STRING" id="33044.GCA_900005695_00394"/>
<dbReference type="EMBL" id="UFTF01000001">
    <property type="protein sequence ID" value="SUV44631.1"/>
    <property type="molecule type" value="Genomic_DNA"/>
</dbReference>
<keyword evidence="4" id="KW-0472">Membrane</keyword>
<sequence>MNFANTRWFPILWIGAFFGALSLHVALGAQFYFRSTGVKNGIASPIVTLTFAQEFITFDGSSDLSDTDTDSLDIDTEPELLQPVPLEQDLEILEAVNEVQPEEPQHPYEKDDFTILKSVEEPVPHKIEHKISVKKPISKAIVKQYKAKEARSSTTKQVGNAAMYEEALFLEWLTKVQAQLEKQKKYVVGQRTSRANGTVKLEFRVNEQGSIFSSRVVIFAGDPELNRLALVALQRVGSFPPPPPSKANKIIRVSLIFS</sequence>
<evidence type="ECO:0000256" key="2">
    <source>
        <dbReference type="ARBA" id="ARBA00022692"/>
    </source>
</evidence>
<proteinExistence type="predicted"/>
<evidence type="ECO:0000256" key="3">
    <source>
        <dbReference type="ARBA" id="ARBA00022989"/>
    </source>
</evidence>
<dbReference type="GO" id="GO:0055085">
    <property type="term" value="P:transmembrane transport"/>
    <property type="evidence" value="ECO:0007669"/>
    <property type="project" value="InterPro"/>
</dbReference>
<evidence type="ECO:0000256" key="4">
    <source>
        <dbReference type="ARBA" id="ARBA00023136"/>
    </source>
</evidence>
<evidence type="ECO:0000313" key="7">
    <source>
        <dbReference type="Proteomes" id="UP000254950"/>
    </source>
</evidence>
<dbReference type="GO" id="GO:0016020">
    <property type="term" value="C:membrane"/>
    <property type="evidence" value="ECO:0007669"/>
    <property type="project" value="UniProtKB-SubCell"/>
</dbReference>
<dbReference type="AlphaFoldDB" id="A0A380ZD76"/>
<reference evidence="6 7" key="1">
    <citation type="submission" date="2018-06" db="EMBL/GenBank/DDBJ databases">
        <authorList>
            <consortium name="Pathogen Informatics"/>
            <person name="Doyle S."/>
        </authorList>
    </citation>
    <scope>NUCLEOTIDE SEQUENCE [LARGE SCALE GENOMIC DNA]</scope>
    <source>
        <strain evidence="6 7">NCTC12862</strain>
    </source>
</reference>
<dbReference type="NCBIfam" id="TIGR01352">
    <property type="entry name" value="tonB_Cterm"/>
    <property type="match status" value="1"/>
</dbReference>
<dbReference type="InterPro" id="IPR006260">
    <property type="entry name" value="TonB/TolA_C"/>
</dbReference>